<proteinExistence type="predicted"/>
<sequence length="232" mass="23372">MTTRSARRSALTLSGLALGAALVLAAPLAASAHVHVHSDDAAAGATSRLEFSFSHGCDGAATRALVFDVPKGVDNVTPVVDASWKISRTLGQNNVPTQVTYTAVTPIEDGLAASVSLDALFSSKVGGTDIAFPVTQKCVTGETAWTQIAKDGEDPETLESPAPIVAVAPASAATSSDHDGDHDGDDHGAAAEAAPAAAETSTDQPVATWLGGGALVLAATALVVALLNRRRA</sequence>
<keyword evidence="6" id="KW-1185">Reference proteome</keyword>
<evidence type="ECO:0000256" key="1">
    <source>
        <dbReference type="SAM" id="MobiDB-lite"/>
    </source>
</evidence>
<feature type="chain" id="PRO_5039683459" evidence="3">
    <location>
        <begin position="26"/>
        <end position="232"/>
    </location>
</feature>
<dbReference type="Gene3D" id="2.60.40.2230">
    <property type="entry name" value="Uncharacterised protein YcnI-like PF07987, DUF1775"/>
    <property type="match status" value="1"/>
</dbReference>
<evidence type="ECO:0000313" key="6">
    <source>
        <dbReference type="Proteomes" id="UP000024001"/>
    </source>
</evidence>
<evidence type="ECO:0000256" key="3">
    <source>
        <dbReference type="SAM" id="SignalP"/>
    </source>
</evidence>
<dbReference type="Pfam" id="PF07987">
    <property type="entry name" value="DUF1775"/>
    <property type="match status" value="1"/>
</dbReference>
<accession>A0A031FPF6</accession>
<evidence type="ECO:0000259" key="4">
    <source>
        <dbReference type="Pfam" id="PF07987"/>
    </source>
</evidence>
<feature type="region of interest" description="Disordered" evidence="1">
    <location>
        <begin position="170"/>
        <end position="202"/>
    </location>
</feature>
<dbReference type="GeneID" id="91432439"/>
<evidence type="ECO:0000313" key="5">
    <source>
        <dbReference type="EMBL" id="EZP26694.1"/>
    </source>
</evidence>
<feature type="compositionally biased region" description="Low complexity" evidence="1">
    <location>
        <begin position="190"/>
        <end position="202"/>
    </location>
</feature>
<dbReference type="PATRIC" id="fig|273677.3.peg.1878"/>
<dbReference type="RefSeq" id="WP_036311780.1">
    <property type="nucleotide sequence ID" value="NZ_CP031421.1"/>
</dbReference>
<dbReference type="PROSITE" id="PS51318">
    <property type="entry name" value="TAT"/>
    <property type="match status" value="1"/>
</dbReference>
<dbReference type="InterPro" id="IPR006311">
    <property type="entry name" value="TAT_signal"/>
</dbReference>
<comment type="caution">
    <text evidence="5">The sequence shown here is derived from an EMBL/GenBank/DDBJ whole genome shotgun (WGS) entry which is preliminary data.</text>
</comment>
<gene>
    <name evidence="5" type="ORF">BW34_01894</name>
</gene>
<dbReference type="EMBL" id="JFYO01000006">
    <property type="protein sequence ID" value="EZP26694.1"/>
    <property type="molecule type" value="Genomic_DNA"/>
</dbReference>
<feature type="domain" description="YncI copper-binding" evidence="4">
    <location>
        <begin position="33"/>
        <end position="167"/>
    </location>
</feature>
<dbReference type="InterPro" id="IPR038507">
    <property type="entry name" value="YcnI-like_sf"/>
</dbReference>
<feature type="transmembrane region" description="Helical" evidence="2">
    <location>
        <begin position="206"/>
        <end position="227"/>
    </location>
</feature>
<feature type="signal peptide" evidence="3">
    <location>
        <begin position="1"/>
        <end position="25"/>
    </location>
</feature>
<dbReference type="OrthoDB" id="9810871at2"/>
<keyword evidence="2" id="KW-0472">Membrane</keyword>
<evidence type="ECO:0000256" key="2">
    <source>
        <dbReference type="SAM" id="Phobius"/>
    </source>
</evidence>
<name>A0A031FPF6_9MICO</name>
<organism evidence="5 6">
    <name type="scientific">Microbacterium oleivorans</name>
    <dbReference type="NCBI Taxonomy" id="273677"/>
    <lineage>
        <taxon>Bacteria</taxon>
        <taxon>Bacillati</taxon>
        <taxon>Actinomycetota</taxon>
        <taxon>Actinomycetes</taxon>
        <taxon>Micrococcales</taxon>
        <taxon>Microbacteriaceae</taxon>
        <taxon>Microbacterium</taxon>
    </lineage>
</organism>
<dbReference type="Proteomes" id="UP000024001">
    <property type="component" value="Unassembled WGS sequence"/>
</dbReference>
<feature type="compositionally biased region" description="Basic and acidic residues" evidence="1">
    <location>
        <begin position="176"/>
        <end position="189"/>
    </location>
</feature>
<protein>
    <submittedName>
        <fullName evidence="5">Nuclear export factor GLE1</fullName>
    </submittedName>
</protein>
<keyword evidence="2" id="KW-1133">Transmembrane helix</keyword>
<dbReference type="eggNOG" id="COG4549">
    <property type="taxonomic scope" value="Bacteria"/>
</dbReference>
<keyword evidence="2" id="KW-0812">Transmembrane</keyword>
<keyword evidence="3" id="KW-0732">Signal</keyword>
<dbReference type="AlphaFoldDB" id="A0A031FPF6"/>
<dbReference type="KEGG" id="moo:BWL13_02071"/>
<dbReference type="InterPro" id="IPR012533">
    <property type="entry name" value="YcnI-copper_dom"/>
</dbReference>
<reference evidence="5 6" key="1">
    <citation type="submission" date="2014-03" db="EMBL/GenBank/DDBJ databases">
        <title>Draft Genome Sequences of 13 Willow Endophytes.</title>
        <authorList>
            <person name="Gan H.Y."/>
            <person name="Gan H.M."/>
            <person name="Savka M.A."/>
            <person name="Hudson A.O."/>
        </authorList>
    </citation>
    <scope>NUCLEOTIDE SEQUENCE [LARGE SCALE GENOMIC DNA]</scope>
    <source>
        <strain evidence="5 6">RIT293</strain>
    </source>
</reference>